<sequence>MVEYLKSHGISDSYYDMVFCSMILMVVQSYNSNHLSMAFKFTVMVSYLIYYYGVHI</sequence>
<dbReference type="EMBL" id="VSSQ01135186">
    <property type="protein sequence ID" value="MPN60216.1"/>
    <property type="molecule type" value="Genomic_DNA"/>
</dbReference>
<feature type="transmembrane region" description="Helical" evidence="1">
    <location>
        <begin position="37"/>
        <end position="54"/>
    </location>
</feature>
<comment type="caution">
    <text evidence="2">The sequence shown here is derived from an EMBL/GenBank/DDBJ whole genome shotgun (WGS) entry which is preliminary data.</text>
</comment>
<reference evidence="2" key="1">
    <citation type="submission" date="2019-08" db="EMBL/GenBank/DDBJ databases">
        <authorList>
            <person name="Kucharzyk K."/>
            <person name="Murdoch R.W."/>
            <person name="Higgins S."/>
            <person name="Loffler F."/>
        </authorList>
    </citation>
    <scope>NUCLEOTIDE SEQUENCE</scope>
</reference>
<keyword evidence="1" id="KW-0472">Membrane</keyword>
<name>A0A645J9W6_9ZZZZ</name>
<protein>
    <submittedName>
        <fullName evidence="2">Uncharacterized protein</fullName>
    </submittedName>
</protein>
<keyword evidence="1" id="KW-0812">Transmembrane</keyword>
<evidence type="ECO:0000313" key="2">
    <source>
        <dbReference type="EMBL" id="MPN60216.1"/>
    </source>
</evidence>
<keyword evidence="1" id="KW-1133">Transmembrane helix</keyword>
<proteinExistence type="predicted"/>
<evidence type="ECO:0000256" key="1">
    <source>
        <dbReference type="SAM" id="Phobius"/>
    </source>
</evidence>
<organism evidence="2">
    <name type="scientific">bioreactor metagenome</name>
    <dbReference type="NCBI Taxonomy" id="1076179"/>
    <lineage>
        <taxon>unclassified sequences</taxon>
        <taxon>metagenomes</taxon>
        <taxon>ecological metagenomes</taxon>
    </lineage>
</organism>
<gene>
    <name evidence="2" type="ORF">SDC9_207941</name>
</gene>
<accession>A0A645J9W6</accession>
<dbReference type="AlphaFoldDB" id="A0A645J9W6"/>